<organism evidence="16 18">
    <name type="scientific">Xenopus laevis</name>
    <name type="common">African clawed frog</name>
    <dbReference type="NCBI Taxonomy" id="8355"/>
    <lineage>
        <taxon>Eukaryota</taxon>
        <taxon>Metazoa</taxon>
        <taxon>Chordata</taxon>
        <taxon>Craniata</taxon>
        <taxon>Vertebrata</taxon>
        <taxon>Euteleostomi</taxon>
        <taxon>Amphibia</taxon>
        <taxon>Batrachia</taxon>
        <taxon>Anura</taxon>
        <taxon>Pipoidea</taxon>
        <taxon>Pipidae</taxon>
        <taxon>Xenopodinae</taxon>
        <taxon>Xenopus</taxon>
        <taxon>Xenopus</taxon>
    </lineage>
</organism>
<dbReference type="PANTHER" id="PTHR10489">
    <property type="entry name" value="CELL ADHESION MOLECULE"/>
    <property type="match status" value="1"/>
</dbReference>
<dbReference type="GO" id="GO:0007204">
    <property type="term" value="P:positive regulation of cytosolic calcium ion concentration"/>
    <property type="evidence" value="ECO:0007669"/>
    <property type="project" value="TreeGrafter"/>
</dbReference>
<dbReference type="GO" id="GO:0016493">
    <property type="term" value="F:C-C chemokine receptor activity"/>
    <property type="evidence" value="ECO:0007669"/>
    <property type="project" value="TreeGrafter"/>
</dbReference>
<dbReference type="GO" id="GO:0060326">
    <property type="term" value="P:cell chemotaxis"/>
    <property type="evidence" value="ECO:0007669"/>
    <property type="project" value="TreeGrafter"/>
</dbReference>
<dbReference type="InterPro" id="IPR000355">
    <property type="entry name" value="Chemokine_rcpt"/>
</dbReference>
<dbReference type="FunFam" id="1.20.1070.10:FF:000035">
    <property type="entry name" value="C-C chemokine receptor type 6"/>
    <property type="match status" value="1"/>
</dbReference>
<evidence type="ECO:0000256" key="1">
    <source>
        <dbReference type="ARBA" id="ARBA00004412"/>
    </source>
</evidence>
<evidence type="ECO:0000256" key="11">
    <source>
        <dbReference type="ARBA" id="ARBA00023180"/>
    </source>
</evidence>
<evidence type="ECO:0000256" key="14">
    <source>
        <dbReference type="SAM" id="Phobius"/>
    </source>
</evidence>
<comment type="subcellular location">
    <subcellularLocation>
        <location evidence="2">Cell membrane</location>
        <topology evidence="2">Multi-pass membrane protein</topology>
    </subcellularLocation>
    <subcellularLocation>
        <location evidence="1">Early endosome</location>
    </subcellularLocation>
</comment>
<dbReference type="PROSITE" id="PS00237">
    <property type="entry name" value="G_PROTEIN_RECEP_F1_1"/>
    <property type="match status" value="1"/>
</dbReference>
<feature type="transmembrane region" description="Helical" evidence="14">
    <location>
        <begin position="34"/>
        <end position="57"/>
    </location>
</feature>
<evidence type="ECO:0000256" key="3">
    <source>
        <dbReference type="ARBA" id="ARBA00022475"/>
    </source>
</evidence>
<evidence type="ECO:0000256" key="4">
    <source>
        <dbReference type="ARBA" id="ARBA00022692"/>
    </source>
</evidence>
<evidence type="ECO:0000256" key="10">
    <source>
        <dbReference type="ARBA" id="ARBA00023170"/>
    </source>
</evidence>
<feature type="transmembrane region" description="Helical" evidence="14">
    <location>
        <begin position="152"/>
        <end position="171"/>
    </location>
</feature>
<dbReference type="SUPFAM" id="SSF81321">
    <property type="entry name" value="Family A G protein-coupled receptor-like"/>
    <property type="match status" value="1"/>
</dbReference>
<proteinExistence type="inferred from homology"/>
<dbReference type="PRINTS" id="PR00657">
    <property type="entry name" value="CCCHEMOKINER"/>
</dbReference>
<evidence type="ECO:0000256" key="5">
    <source>
        <dbReference type="ARBA" id="ARBA00022753"/>
    </source>
</evidence>
<evidence type="ECO:0000313" key="18">
    <source>
        <dbReference type="RefSeq" id="XP_041418745.1"/>
    </source>
</evidence>
<dbReference type="InterPro" id="IPR017452">
    <property type="entry name" value="GPCR_Rhodpsn_7TM"/>
</dbReference>
<dbReference type="GO" id="GO:0009897">
    <property type="term" value="C:external side of plasma membrane"/>
    <property type="evidence" value="ECO:0007669"/>
    <property type="project" value="TreeGrafter"/>
</dbReference>
<keyword evidence="11" id="KW-0325">Glycoprotein</keyword>
<keyword evidence="5" id="KW-0967">Endosome</keyword>
<keyword evidence="3" id="KW-1003">Cell membrane</keyword>
<feature type="domain" description="G-protein coupled receptors family 1 profile" evidence="15">
    <location>
        <begin position="49"/>
        <end position="302"/>
    </location>
</feature>
<feature type="transmembrane region" description="Helical" evidence="14">
    <location>
        <begin position="282"/>
        <end position="305"/>
    </location>
</feature>
<evidence type="ECO:0000256" key="2">
    <source>
        <dbReference type="ARBA" id="ARBA00004651"/>
    </source>
</evidence>
<keyword evidence="16" id="KW-1185">Reference proteome</keyword>
<dbReference type="InterPro" id="IPR001277">
    <property type="entry name" value="CXCR4/ACKR2"/>
</dbReference>
<dbReference type="Gene3D" id="1.20.1070.10">
    <property type="entry name" value="Rhodopsin 7-helix transmembrane proteins"/>
    <property type="match status" value="1"/>
</dbReference>
<comment type="similarity">
    <text evidence="13">Belongs to the G-protein coupled receptor 1 family.</text>
</comment>
<dbReference type="PANTHER" id="PTHR10489:SF611">
    <property type="entry name" value="C-C CHEMOKINE RECEPTOR TYPE 6"/>
    <property type="match status" value="1"/>
</dbReference>
<evidence type="ECO:0000256" key="7">
    <source>
        <dbReference type="ARBA" id="ARBA00023040"/>
    </source>
</evidence>
<feature type="transmembrane region" description="Helical" evidence="14">
    <location>
        <begin position="198"/>
        <end position="227"/>
    </location>
</feature>
<dbReference type="Proteomes" id="UP000186698">
    <property type="component" value="Chromosome 5L"/>
</dbReference>
<keyword evidence="12 13" id="KW-0807">Transducer</keyword>
<evidence type="ECO:0000256" key="9">
    <source>
        <dbReference type="ARBA" id="ARBA00023157"/>
    </source>
</evidence>
<evidence type="ECO:0000313" key="16">
    <source>
        <dbReference type="Proteomes" id="UP000186698"/>
    </source>
</evidence>
<keyword evidence="7 13" id="KW-0297">G-protein coupled receptor</keyword>
<protein>
    <submittedName>
        <fullName evidence="17 18">C-C chemokine receptor type 6-like isoform X2</fullName>
    </submittedName>
</protein>
<dbReference type="InterPro" id="IPR000276">
    <property type="entry name" value="GPCR_Rhodpsn"/>
</dbReference>
<evidence type="ECO:0000256" key="13">
    <source>
        <dbReference type="RuleBase" id="RU000688"/>
    </source>
</evidence>
<evidence type="ECO:0000259" key="15">
    <source>
        <dbReference type="PROSITE" id="PS50262"/>
    </source>
</evidence>
<keyword evidence="8 14" id="KW-0472">Membrane</keyword>
<dbReference type="PRINTS" id="PR00645">
    <property type="entry name" value="CXCCHMKINER4"/>
</dbReference>
<feature type="transmembrane region" description="Helical" evidence="14">
    <location>
        <begin position="69"/>
        <end position="91"/>
    </location>
</feature>
<reference evidence="17 18" key="1">
    <citation type="submission" date="2025-04" db="UniProtKB">
        <authorList>
            <consortium name="RefSeq"/>
        </authorList>
    </citation>
    <scope>IDENTIFICATION</scope>
    <source>
        <strain evidence="17 18">J_2021</strain>
        <tissue evidence="17 18">Erythrocytes</tissue>
    </source>
</reference>
<dbReference type="Pfam" id="PF00001">
    <property type="entry name" value="7tm_1"/>
    <property type="match status" value="1"/>
</dbReference>
<dbReference type="PROSITE" id="PS50262">
    <property type="entry name" value="G_PROTEIN_RECEP_F1_2"/>
    <property type="match status" value="1"/>
</dbReference>
<keyword evidence="4 13" id="KW-0812">Transmembrane</keyword>
<gene>
    <name evidence="17 18" type="primary">LOC121393680</name>
</gene>
<sequence length="360" mass="41676">MEVSSTTVFDFTDISEDDGKVCYLDDVRQFKKKFAPVVLALIFAVGLVGNLLVIITFRYYKRTKSMTDVYLLNMAVADILFVFTLPFWSVYYQKGEWIFKDFMCKFIRSIYAINFTCSMLLLACVGIDRYVAIVQVTKSFRFRTATMAYKRVICLFVWIMSACLSSLTYSFSKCYKHNERFVCEASYPEDKTALKWKLAVIIVQITLGFCIPFFVMFFCYLCIIMTLLQAHNSQRHKAIRVIVAVVAVFLVCQVPYNVLLLIKATQLGRTDSQCSEKINYAYAFFITETLAFFHCCLNPVVYAFVGVKFRNYFIKIMQDLWCISKQYMVGNRISRATSEIYTSRRTSEVYVTEGGSSFTM</sequence>
<evidence type="ECO:0000256" key="6">
    <source>
        <dbReference type="ARBA" id="ARBA00022989"/>
    </source>
</evidence>
<name>A0A8J1KN60_XENLA</name>
<evidence type="ECO:0000256" key="8">
    <source>
        <dbReference type="ARBA" id="ARBA00023136"/>
    </source>
</evidence>
<keyword evidence="10 13" id="KW-0675">Receptor</keyword>
<dbReference type="PRINTS" id="PR00237">
    <property type="entry name" value="GPCRRHODOPSN"/>
</dbReference>
<feature type="transmembrane region" description="Helical" evidence="14">
    <location>
        <begin position="239"/>
        <end position="262"/>
    </location>
</feature>
<keyword evidence="9" id="KW-1015">Disulfide bond</keyword>
<dbReference type="GeneID" id="121393680"/>
<dbReference type="GO" id="GO:0005769">
    <property type="term" value="C:early endosome"/>
    <property type="evidence" value="ECO:0007669"/>
    <property type="project" value="UniProtKB-SubCell"/>
</dbReference>
<evidence type="ECO:0000313" key="17">
    <source>
        <dbReference type="RefSeq" id="XP_041418744.1"/>
    </source>
</evidence>
<evidence type="ECO:0000256" key="12">
    <source>
        <dbReference type="ARBA" id="ARBA00023224"/>
    </source>
</evidence>
<dbReference type="GO" id="GO:0019722">
    <property type="term" value="P:calcium-mediated signaling"/>
    <property type="evidence" value="ECO:0007669"/>
    <property type="project" value="TreeGrafter"/>
</dbReference>
<dbReference type="GO" id="GO:0006955">
    <property type="term" value="P:immune response"/>
    <property type="evidence" value="ECO:0007669"/>
    <property type="project" value="TreeGrafter"/>
</dbReference>
<dbReference type="InterPro" id="IPR050119">
    <property type="entry name" value="CCR1-9-like"/>
</dbReference>
<keyword evidence="6 14" id="KW-1133">Transmembrane helix</keyword>
<accession>A0A8J1KN60</accession>
<feature type="transmembrane region" description="Helical" evidence="14">
    <location>
        <begin position="111"/>
        <end position="131"/>
    </location>
</feature>
<dbReference type="RefSeq" id="XP_041418745.1">
    <property type="nucleotide sequence ID" value="XM_041562811.1"/>
</dbReference>
<dbReference type="RefSeq" id="XP_041418744.1">
    <property type="nucleotide sequence ID" value="XM_041562810.1"/>
</dbReference>
<dbReference type="GO" id="GO:0019957">
    <property type="term" value="F:C-C chemokine binding"/>
    <property type="evidence" value="ECO:0007669"/>
    <property type="project" value="TreeGrafter"/>
</dbReference>
<dbReference type="AlphaFoldDB" id="A0A8J1KN60"/>